<dbReference type="RefSeq" id="WP_049666739.1">
    <property type="nucleotide sequence ID" value="NZ_JBIVRT010000006.1"/>
</dbReference>
<accession>A0A0K9FET8</accession>
<feature type="transmembrane region" description="Helical" evidence="1">
    <location>
        <begin position="6"/>
        <end position="25"/>
    </location>
</feature>
<reference evidence="4" key="1">
    <citation type="submission" date="2015-07" db="EMBL/GenBank/DDBJ databases">
        <authorList>
            <person name="Liu B."/>
            <person name="Wang J."/>
            <person name="Zhu Y."/>
            <person name="Liu G."/>
            <person name="Chen Q."/>
            <person name="Lan J."/>
            <person name="Che J."/>
            <person name="Ge C."/>
            <person name="Shi H."/>
            <person name="Pan Z."/>
            <person name="Liu X."/>
        </authorList>
    </citation>
    <scope>NUCLEOTIDE SEQUENCE [LARGE SCALE GENOMIC DNA]</scope>
    <source>
        <strain evidence="4">DSM 23493</strain>
    </source>
</reference>
<name>A0A0K9FET8_9BACI</name>
<dbReference type="EMBL" id="LFXJ01000005">
    <property type="protein sequence ID" value="KMY33024.1"/>
    <property type="molecule type" value="Genomic_DNA"/>
</dbReference>
<dbReference type="AlphaFoldDB" id="A0A0K9FET8"/>
<dbReference type="InterPro" id="IPR025164">
    <property type="entry name" value="Toastrack_DUF4097"/>
</dbReference>
<dbReference type="CDD" id="cd00298">
    <property type="entry name" value="ACD_sHsps_p23-like"/>
    <property type="match status" value="1"/>
</dbReference>
<dbReference type="Proteomes" id="UP000037326">
    <property type="component" value="Unassembled WGS sequence"/>
</dbReference>
<organism evidence="3 4">
    <name type="scientific">Lysinibacillus xylanilyticus</name>
    <dbReference type="NCBI Taxonomy" id="582475"/>
    <lineage>
        <taxon>Bacteria</taxon>
        <taxon>Bacillati</taxon>
        <taxon>Bacillota</taxon>
        <taxon>Bacilli</taxon>
        <taxon>Bacillales</taxon>
        <taxon>Bacillaceae</taxon>
        <taxon>Lysinibacillus</taxon>
    </lineage>
</organism>
<dbReference type="PATRIC" id="fig|582475.4.peg.2293"/>
<evidence type="ECO:0000256" key="1">
    <source>
        <dbReference type="SAM" id="Phobius"/>
    </source>
</evidence>
<sequence>MTSRHTHIAITMIAFGMLLALVGYFSGGKWSFVLNDEGIQLPENNKLVNSSYKLDDFTNLNVINHYGDVEVITSDRYALETNVIKNDDVTYSIKDNTLTVETKSKKKNGFEFGFGSFRTPSIKIYVPSDVKLKTVILENNFGDTTIRGLNYQELNLIEDFGDIIFKDTTGDKTKITQSFGDMNLKQFSSNDFVTESDHGEINIDGTLNGQSTITSDFGDTTLHLQNKKSELGFELQTDFGDLTVDGKDQNNKVSQSYNGDNQLKATISHGDLQLTLK</sequence>
<dbReference type="GeneID" id="96599187"/>
<evidence type="ECO:0000313" key="4">
    <source>
        <dbReference type="Proteomes" id="UP000037326"/>
    </source>
</evidence>
<comment type="caution">
    <text evidence="3">The sequence shown here is derived from an EMBL/GenBank/DDBJ whole genome shotgun (WGS) entry which is preliminary data.</text>
</comment>
<dbReference type="Gene3D" id="2.160.20.120">
    <property type="match status" value="1"/>
</dbReference>
<gene>
    <name evidence="3" type="ORF">ACZ11_13205</name>
</gene>
<evidence type="ECO:0000259" key="2">
    <source>
        <dbReference type="Pfam" id="PF13349"/>
    </source>
</evidence>
<keyword evidence="1" id="KW-0812">Transmembrane</keyword>
<protein>
    <recommendedName>
        <fullName evidence="2">DUF4097 domain-containing protein</fullName>
    </recommendedName>
</protein>
<dbReference type="Pfam" id="PF13349">
    <property type="entry name" value="DUF4097"/>
    <property type="match status" value="1"/>
</dbReference>
<feature type="domain" description="DUF4097" evidence="2">
    <location>
        <begin position="59"/>
        <end position="274"/>
    </location>
</feature>
<proteinExistence type="predicted"/>
<dbReference type="OrthoDB" id="2728854at2"/>
<evidence type="ECO:0000313" key="3">
    <source>
        <dbReference type="EMBL" id="KMY33024.1"/>
    </source>
</evidence>
<keyword evidence="1" id="KW-1133">Transmembrane helix</keyword>
<keyword evidence="1" id="KW-0472">Membrane</keyword>